<keyword evidence="4 11" id="KW-0493">Microtubule</keyword>
<feature type="binding site" evidence="10">
    <location>
        <begin position="693"/>
        <end position="700"/>
    </location>
    <ligand>
        <name>ATP</name>
        <dbReference type="ChEBI" id="CHEBI:30616"/>
    </ligand>
</feature>
<proteinExistence type="inferred from homology"/>
<feature type="region of interest" description="Disordered" evidence="12">
    <location>
        <begin position="414"/>
        <end position="447"/>
    </location>
</feature>
<dbReference type="InterPro" id="IPR001752">
    <property type="entry name" value="Kinesin_motor_dom"/>
</dbReference>
<evidence type="ECO:0000256" key="2">
    <source>
        <dbReference type="ARBA" id="ARBA00010899"/>
    </source>
</evidence>
<evidence type="ECO:0000256" key="9">
    <source>
        <dbReference type="ARBA" id="ARBA00023212"/>
    </source>
</evidence>
<feature type="compositionally biased region" description="Polar residues" evidence="12">
    <location>
        <begin position="100"/>
        <end position="115"/>
    </location>
</feature>
<feature type="region of interest" description="Disordered" evidence="12">
    <location>
        <begin position="1"/>
        <end position="55"/>
    </location>
</feature>
<keyword evidence="8 10" id="KW-0505">Motor protein</keyword>
<comment type="subcellular location">
    <subcellularLocation>
        <location evidence="1">Cytoplasm</location>
        <location evidence="1">Cytoskeleton</location>
    </subcellularLocation>
</comment>
<evidence type="ECO:0000256" key="11">
    <source>
        <dbReference type="RuleBase" id="RU000394"/>
    </source>
</evidence>
<feature type="region of interest" description="Disordered" evidence="12">
    <location>
        <begin position="219"/>
        <end position="247"/>
    </location>
</feature>
<keyword evidence="6 10" id="KW-0067">ATP-binding</keyword>
<evidence type="ECO:0000256" key="7">
    <source>
        <dbReference type="ARBA" id="ARBA00023054"/>
    </source>
</evidence>
<evidence type="ECO:0000256" key="6">
    <source>
        <dbReference type="ARBA" id="ARBA00022840"/>
    </source>
</evidence>
<dbReference type="EMBL" id="KN846952">
    <property type="protein sequence ID" value="KIV82753.1"/>
    <property type="molecule type" value="Genomic_DNA"/>
</dbReference>
<keyword evidence="7" id="KW-0175">Coiled coil</keyword>
<feature type="region of interest" description="Disordered" evidence="12">
    <location>
        <begin position="260"/>
        <end position="302"/>
    </location>
</feature>
<dbReference type="Gene3D" id="3.40.850.10">
    <property type="entry name" value="Kinesin motor domain"/>
    <property type="match status" value="1"/>
</dbReference>
<dbReference type="GO" id="GO:0008017">
    <property type="term" value="F:microtubule binding"/>
    <property type="evidence" value="ECO:0007669"/>
    <property type="project" value="InterPro"/>
</dbReference>
<evidence type="ECO:0000313" key="15">
    <source>
        <dbReference type="Proteomes" id="UP000053599"/>
    </source>
</evidence>
<feature type="region of interest" description="Disordered" evidence="12">
    <location>
        <begin position="69"/>
        <end position="199"/>
    </location>
</feature>
<organism evidence="14 15">
    <name type="scientific">Exophiala sideris</name>
    <dbReference type="NCBI Taxonomy" id="1016849"/>
    <lineage>
        <taxon>Eukaryota</taxon>
        <taxon>Fungi</taxon>
        <taxon>Dikarya</taxon>
        <taxon>Ascomycota</taxon>
        <taxon>Pezizomycotina</taxon>
        <taxon>Eurotiomycetes</taxon>
        <taxon>Chaetothyriomycetidae</taxon>
        <taxon>Chaetothyriales</taxon>
        <taxon>Herpotrichiellaceae</taxon>
        <taxon>Exophiala</taxon>
    </lineage>
</organism>
<dbReference type="GO" id="GO:0090307">
    <property type="term" value="P:mitotic spindle assembly"/>
    <property type="evidence" value="ECO:0007669"/>
    <property type="project" value="UniProtKB-ARBA"/>
</dbReference>
<dbReference type="GO" id="GO:0007018">
    <property type="term" value="P:microtubule-based movement"/>
    <property type="evidence" value="ECO:0007669"/>
    <property type="project" value="InterPro"/>
</dbReference>
<accession>A0A0D1Z7C7</accession>
<dbReference type="GO" id="GO:0008569">
    <property type="term" value="F:minus-end-directed microtubule motor activity"/>
    <property type="evidence" value="ECO:0007669"/>
    <property type="project" value="UniProtKB-ARBA"/>
</dbReference>
<dbReference type="CDD" id="cd01366">
    <property type="entry name" value="KISc_C_terminal"/>
    <property type="match status" value="1"/>
</dbReference>
<dbReference type="PANTHER" id="PTHR47972">
    <property type="entry name" value="KINESIN-LIKE PROTEIN KLP-3"/>
    <property type="match status" value="1"/>
</dbReference>
<dbReference type="InterPro" id="IPR027417">
    <property type="entry name" value="P-loop_NTPase"/>
</dbReference>
<feature type="compositionally biased region" description="Polar residues" evidence="12">
    <location>
        <begin position="891"/>
        <end position="900"/>
    </location>
</feature>
<dbReference type="GO" id="GO:0005874">
    <property type="term" value="C:microtubule"/>
    <property type="evidence" value="ECO:0007669"/>
    <property type="project" value="UniProtKB-KW"/>
</dbReference>
<feature type="compositionally biased region" description="Pro residues" evidence="12">
    <location>
        <begin position="282"/>
        <end position="292"/>
    </location>
</feature>
<evidence type="ECO:0000256" key="3">
    <source>
        <dbReference type="ARBA" id="ARBA00022490"/>
    </source>
</evidence>
<feature type="domain" description="Kinesin motor" evidence="13">
    <location>
        <begin position="601"/>
        <end position="954"/>
    </location>
</feature>
<dbReference type="PROSITE" id="PS50067">
    <property type="entry name" value="KINESIN_MOTOR_2"/>
    <property type="match status" value="1"/>
</dbReference>
<evidence type="ECO:0000259" key="13">
    <source>
        <dbReference type="PROSITE" id="PS50067"/>
    </source>
</evidence>
<dbReference type="InterPro" id="IPR027640">
    <property type="entry name" value="Kinesin-like_fam"/>
</dbReference>
<dbReference type="SUPFAM" id="SSF52540">
    <property type="entry name" value="P-loop containing nucleoside triphosphate hydrolases"/>
    <property type="match status" value="1"/>
</dbReference>
<keyword evidence="9" id="KW-0206">Cytoskeleton</keyword>
<evidence type="ECO:0000256" key="8">
    <source>
        <dbReference type="ARBA" id="ARBA00023175"/>
    </source>
</evidence>
<evidence type="ECO:0000256" key="5">
    <source>
        <dbReference type="ARBA" id="ARBA00022741"/>
    </source>
</evidence>
<dbReference type="InterPro" id="IPR036961">
    <property type="entry name" value="Kinesin_motor_dom_sf"/>
</dbReference>
<dbReference type="STRING" id="1016849.A0A0D1Z7C7"/>
<feature type="compositionally biased region" description="Low complexity" evidence="12">
    <location>
        <begin position="116"/>
        <end position="142"/>
    </location>
</feature>
<feature type="region of interest" description="Disordered" evidence="12">
    <location>
        <begin position="882"/>
        <end position="901"/>
    </location>
</feature>
<dbReference type="Proteomes" id="UP000053599">
    <property type="component" value="Unassembled WGS sequence"/>
</dbReference>
<keyword evidence="3" id="KW-0963">Cytoplasm</keyword>
<dbReference type="PRINTS" id="PR00380">
    <property type="entry name" value="KINESINHEAVY"/>
</dbReference>
<evidence type="ECO:0000256" key="1">
    <source>
        <dbReference type="ARBA" id="ARBA00004245"/>
    </source>
</evidence>
<dbReference type="FunFam" id="3.40.850.10:FF:000065">
    <property type="entry name" value="Kinesin-like protein"/>
    <property type="match status" value="1"/>
</dbReference>
<dbReference type="SMART" id="SM00129">
    <property type="entry name" value="KISc"/>
    <property type="match status" value="1"/>
</dbReference>
<name>A0A0D1Z7C7_9EURO</name>
<sequence length="965" mass="107899">MADTENFVSQLPQPTRSGQPSPQKQLTELSASANNSRNAMPPPTFPNHKRQGSNCLSLDDKKRWDMLTTAAVPEPASKRKTLAERAGEPLRAPAAPRSSVPVNSAVMSAVQSRNPSAFSQSTRSNSSQSRNTSASTTSSTFSMSVGSGIRPPAVRPTSSLARPKSFLAKERGARLADTRPATSLETRGRNQDGPNNKRMVTISDPPLRFSAHAPMSNTTVHIPKRNDRSVSPMKGLGQTVRPPPIRRETPRTWSITARMAELSLHPETPKARPARPDSPSRLPRPSPSPGPKTPAMKLPFNHPPWPKAPLTSPLKAGGAKLTKFSDLEAWDPEEQYNNMERMYEDVCKHYKQAVEDNVETKEINTAYRTTIANLEQERKDFTESMITLRCELEKTKFQLEAAERSIHDLKRDFEEEEDGLKREQRIESESMRQAHRDDMERLKADHREEMRELKRRLEDELESERTQRLQALSQVSTQGALEKERHQMDLEAKQQELRLIQSEVERLKADLEREKMLNDELRQGLSSAGNNAVAMESARQALQAKIEFLESDSKSQSEAYADMEKRMTEALEKAVECEEKLRKEELLRRKLHNQVQELKGNIRVFCRVRPTNKDDEEETAKFMFPECDEEPKDIEVKGPEETNSLGKITTKTHQFSFDRVFDPSSNNAEIFEEISQLIQSALDGYNVCIFAYGQTGSGKTYTMSSDDGMIPLALRQIYSTSKELESRGWTYTMKGSFVEVYNEELRDLLGKEGENEKGTKKHEIRHDMATCETTITDVTTLSLDNQEQVEGILSQAMSRRSVAATKANERSSRSHSVFILKLSGHNSITGKTCKGTLNLVDLAGSERLSHSKVEGARLKETQNINKSLSCLGDVIGALGQQQGPGGVSGRESVNGSSASAGSHIPYRNSKLTYLLQFSLGGNSKTLMFVMVAPEKKCLSETITSLKFADKVSRTRIGVARRTSGK</sequence>
<evidence type="ECO:0000313" key="14">
    <source>
        <dbReference type="EMBL" id="KIV82753.1"/>
    </source>
</evidence>
<feature type="compositionally biased region" description="Basic and acidic residues" evidence="12">
    <location>
        <begin position="167"/>
        <end position="177"/>
    </location>
</feature>
<dbReference type="Pfam" id="PF00225">
    <property type="entry name" value="Kinesin"/>
    <property type="match status" value="1"/>
</dbReference>
<dbReference type="OrthoDB" id="3176171at2759"/>
<keyword evidence="5 10" id="KW-0547">Nucleotide-binding</keyword>
<evidence type="ECO:0000256" key="12">
    <source>
        <dbReference type="SAM" id="MobiDB-lite"/>
    </source>
</evidence>
<dbReference type="AlphaFoldDB" id="A0A0D1Z7C7"/>
<evidence type="ECO:0000256" key="10">
    <source>
        <dbReference type="PROSITE-ProRule" id="PRU00283"/>
    </source>
</evidence>
<dbReference type="PANTHER" id="PTHR47972:SF45">
    <property type="entry name" value="PROTEIN CLARET SEGREGATIONAL"/>
    <property type="match status" value="1"/>
</dbReference>
<evidence type="ECO:0000256" key="4">
    <source>
        <dbReference type="ARBA" id="ARBA00022701"/>
    </source>
</evidence>
<feature type="compositionally biased region" description="Polar residues" evidence="12">
    <location>
        <begin position="1"/>
        <end position="38"/>
    </location>
</feature>
<dbReference type="GO" id="GO:0005524">
    <property type="term" value="F:ATP binding"/>
    <property type="evidence" value="ECO:0007669"/>
    <property type="project" value="UniProtKB-UniRule"/>
</dbReference>
<dbReference type="PROSITE" id="PS00411">
    <property type="entry name" value="KINESIN_MOTOR_1"/>
    <property type="match status" value="1"/>
</dbReference>
<gene>
    <name evidence="14" type="ORF">PV11_04837</name>
</gene>
<reference evidence="14 15" key="1">
    <citation type="submission" date="2015-01" db="EMBL/GenBank/DDBJ databases">
        <title>The Genome Sequence of Exophiala sideris CBS121828.</title>
        <authorList>
            <consortium name="The Broad Institute Genomics Platform"/>
            <person name="Cuomo C."/>
            <person name="de Hoog S."/>
            <person name="Gorbushina A."/>
            <person name="Stielow B."/>
            <person name="Teixiera M."/>
            <person name="Abouelleil A."/>
            <person name="Chapman S.B."/>
            <person name="Priest M."/>
            <person name="Young S.K."/>
            <person name="Wortman J."/>
            <person name="Nusbaum C."/>
            <person name="Birren B."/>
        </authorList>
    </citation>
    <scope>NUCLEOTIDE SEQUENCE [LARGE SCALE GENOMIC DNA]</scope>
    <source>
        <strain evidence="14 15">CBS 121828</strain>
    </source>
</reference>
<dbReference type="InterPro" id="IPR019821">
    <property type="entry name" value="Kinesin_motor_CS"/>
</dbReference>
<protein>
    <recommendedName>
        <fullName evidence="11">Kinesin-like protein</fullName>
    </recommendedName>
</protein>
<comment type="similarity">
    <text evidence="2">Belongs to the TRAFAC class myosin-kinesin ATPase superfamily. Kinesin family. KIN-14 subfamily.</text>
</comment>